<dbReference type="PANTHER" id="PTHR35385">
    <property type="entry name" value="PROTEIN B, PUTATIVE-RELATED-RELATED"/>
    <property type="match status" value="1"/>
</dbReference>
<sequence>MNCKINSFNEPEMDGILKLCCSSKDEFEPWLEEFSDITLTKWVLRRTRPTKGARILYKGIYECQHHYTYPTSKRKYKTKSTECKASMIVTINRNRKEYRCRSNQQHAHSSDLQTTINVKFCHNHGVNRAEALKYRKQQKEVVKALKKSFEKGITPALALANQKRNSKEEYGASYHLVAADRACSCPVARDDGSAPCKHQAAVARSDPETDHFPQLESRSLNQKKMLINIASGKMPSTTDFFLPLTAEPLEPTEPIQPFAEDEQENEEDDIFDERQDSEQEEILEDNYAEIKEAEEEMEEALSILRENLKREINKDVKTLRPALKKFKLNTNRAKTQSQIVSGLNTFGKYLESTSAIAPTRKDINIPVKHQEGQD</sequence>
<comment type="caution">
    <text evidence="4">The sequence shown here is derived from an EMBL/GenBank/DDBJ whole genome shotgun (WGS) entry which is preliminary data.</text>
</comment>
<keyword evidence="5" id="KW-1185">Reference proteome</keyword>
<evidence type="ECO:0000259" key="3">
    <source>
        <dbReference type="PROSITE" id="PS50966"/>
    </source>
</evidence>
<gene>
    <name evidence="4" type="ORF">MNOR_LOCUS40183</name>
</gene>
<feature type="domain" description="SWIM-type" evidence="3">
    <location>
        <begin position="174"/>
        <end position="207"/>
    </location>
</feature>
<dbReference type="AlphaFoldDB" id="A0AAV2STB7"/>
<keyword evidence="2" id="KW-0175">Coiled coil</keyword>
<dbReference type="PANTHER" id="PTHR35385:SF2">
    <property type="entry name" value="PROTEIN B, PUTATIVE-RELATED"/>
    <property type="match status" value="1"/>
</dbReference>
<evidence type="ECO:0000256" key="1">
    <source>
        <dbReference type="PROSITE-ProRule" id="PRU00325"/>
    </source>
</evidence>
<dbReference type="GO" id="GO:0008270">
    <property type="term" value="F:zinc ion binding"/>
    <property type="evidence" value="ECO:0007669"/>
    <property type="project" value="UniProtKB-KW"/>
</dbReference>
<keyword evidence="1" id="KW-0862">Zinc</keyword>
<evidence type="ECO:0000256" key="2">
    <source>
        <dbReference type="SAM" id="Coils"/>
    </source>
</evidence>
<keyword evidence="1" id="KW-0863">Zinc-finger</keyword>
<keyword evidence="1" id="KW-0479">Metal-binding</keyword>
<proteinExistence type="predicted"/>
<dbReference type="Proteomes" id="UP001497623">
    <property type="component" value="Unassembled WGS sequence"/>
</dbReference>
<name>A0AAV2STB7_MEGNR</name>
<accession>A0AAV2STB7</accession>
<dbReference type="EMBL" id="CAXKWB010117256">
    <property type="protein sequence ID" value="CAL4236295.1"/>
    <property type="molecule type" value="Genomic_DNA"/>
</dbReference>
<dbReference type="PROSITE" id="PS50966">
    <property type="entry name" value="ZF_SWIM"/>
    <property type="match status" value="1"/>
</dbReference>
<evidence type="ECO:0000313" key="4">
    <source>
        <dbReference type="EMBL" id="CAL4236295.1"/>
    </source>
</evidence>
<evidence type="ECO:0000313" key="5">
    <source>
        <dbReference type="Proteomes" id="UP001497623"/>
    </source>
</evidence>
<organism evidence="4 5">
    <name type="scientific">Meganyctiphanes norvegica</name>
    <name type="common">Northern krill</name>
    <name type="synonym">Thysanopoda norvegica</name>
    <dbReference type="NCBI Taxonomy" id="48144"/>
    <lineage>
        <taxon>Eukaryota</taxon>
        <taxon>Metazoa</taxon>
        <taxon>Ecdysozoa</taxon>
        <taxon>Arthropoda</taxon>
        <taxon>Crustacea</taxon>
        <taxon>Multicrustacea</taxon>
        <taxon>Malacostraca</taxon>
        <taxon>Eumalacostraca</taxon>
        <taxon>Eucarida</taxon>
        <taxon>Euphausiacea</taxon>
        <taxon>Euphausiidae</taxon>
        <taxon>Meganyctiphanes</taxon>
    </lineage>
</organism>
<reference evidence="4 5" key="1">
    <citation type="submission" date="2024-05" db="EMBL/GenBank/DDBJ databases">
        <authorList>
            <person name="Wallberg A."/>
        </authorList>
    </citation>
    <scope>NUCLEOTIDE SEQUENCE [LARGE SCALE GENOMIC DNA]</scope>
</reference>
<feature type="coiled-coil region" evidence="2">
    <location>
        <begin position="260"/>
        <end position="314"/>
    </location>
</feature>
<protein>
    <recommendedName>
        <fullName evidence="3">SWIM-type domain-containing protein</fullName>
    </recommendedName>
</protein>
<dbReference type="InterPro" id="IPR007527">
    <property type="entry name" value="Znf_SWIM"/>
</dbReference>